<dbReference type="InterPro" id="IPR019587">
    <property type="entry name" value="Polyketide_cyclase/dehydratase"/>
</dbReference>
<evidence type="ECO:0000259" key="2">
    <source>
        <dbReference type="PROSITE" id="PS50914"/>
    </source>
</evidence>
<dbReference type="Pfam" id="PF10604">
    <property type="entry name" value="Polyketide_cyc2"/>
    <property type="match status" value="1"/>
</dbReference>
<dbReference type="InterPro" id="IPR023393">
    <property type="entry name" value="START-like_dom_sf"/>
</dbReference>
<dbReference type="PROSITE" id="PS50914">
    <property type="entry name" value="BON"/>
    <property type="match status" value="1"/>
</dbReference>
<feature type="region of interest" description="Disordered" evidence="1">
    <location>
        <begin position="373"/>
        <end position="392"/>
    </location>
</feature>
<dbReference type="RefSeq" id="WP_088706661.1">
    <property type="nucleotide sequence ID" value="NZ_LSTO01000001.1"/>
</dbReference>
<evidence type="ECO:0000313" key="3">
    <source>
        <dbReference type="EMBL" id="OWW19756.1"/>
    </source>
</evidence>
<keyword evidence="4" id="KW-1185">Reference proteome</keyword>
<name>A0A254TAS7_9BURK</name>
<dbReference type="CDD" id="cd07817">
    <property type="entry name" value="SRPBCC_8"/>
    <property type="match status" value="1"/>
</dbReference>
<feature type="domain" description="BON" evidence="2">
    <location>
        <begin position="85"/>
        <end position="151"/>
    </location>
</feature>
<evidence type="ECO:0000313" key="4">
    <source>
        <dbReference type="Proteomes" id="UP000197535"/>
    </source>
</evidence>
<dbReference type="InterPro" id="IPR047137">
    <property type="entry name" value="ORF3"/>
</dbReference>
<protein>
    <recommendedName>
        <fullName evidence="2">BON domain-containing protein</fullName>
    </recommendedName>
</protein>
<dbReference type="SUPFAM" id="SSF55961">
    <property type="entry name" value="Bet v1-like"/>
    <property type="match status" value="1"/>
</dbReference>
<dbReference type="PANTHER" id="PTHR33824">
    <property type="entry name" value="POLYKETIDE CYCLASE/DEHYDRASE AND LIPID TRANSPORT SUPERFAMILY PROTEIN"/>
    <property type="match status" value="1"/>
</dbReference>
<dbReference type="Gene3D" id="3.30.1340.30">
    <property type="match status" value="1"/>
</dbReference>
<organism evidence="3 4">
    <name type="scientific">Noviherbaspirillum denitrificans</name>
    <dbReference type="NCBI Taxonomy" id="1968433"/>
    <lineage>
        <taxon>Bacteria</taxon>
        <taxon>Pseudomonadati</taxon>
        <taxon>Pseudomonadota</taxon>
        <taxon>Betaproteobacteria</taxon>
        <taxon>Burkholderiales</taxon>
        <taxon>Oxalobacteraceae</taxon>
        <taxon>Noviherbaspirillum</taxon>
    </lineage>
</organism>
<proteinExistence type="predicted"/>
<sequence>MDQESATSQAWGKWLAGAAIGAAAMYLSDPERGKRRRALIRDKAVHTAHLSSDAIGTASRDFANRMQGMRAKTGRLFSRRGRTTDDQQLVERVRSRVGRAVSHPHAIKVHAQDGNIILSGPVFAHEKDQLLMAVRTVSGVRGIDDALQVHTNSNGVPSLQGEGRPRRIHTPVMQSNWPPAWRAAATVGGGALSAYGLRNRSALGLAAAAVGIGLLARGLAKMQGRSSANAASQTVELNKTIYIEAAPEAVFDAWSDYKNFPQFMSNVQEVRDVGDGRTHWVVSGPAGMRIEWDAAVTESDRPHTLAWRTTQEAEVAHTGRVRFEPAGTGTRASVHMTYKPPAGTLGDAVATLFRGNPKHQLDEDLMRMKAHIEGGAPEKGSETIPEPVIYPS</sequence>
<dbReference type="Pfam" id="PF04972">
    <property type="entry name" value="BON"/>
    <property type="match status" value="1"/>
</dbReference>
<accession>A0A254TAS7</accession>
<dbReference type="EMBL" id="LSTO01000001">
    <property type="protein sequence ID" value="OWW19756.1"/>
    <property type="molecule type" value="Genomic_DNA"/>
</dbReference>
<dbReference type="OrthoDB" id="9797595at2"/>
<comment type="caution">
    <text evidence="3">The sequence shown here is derived from an EMBL/GenBank/DDBJ whole genome shotgun (WGS) entry which is preliminary data.</text>
</comment>
<dbReference type="Gene3D" id="3.30.530.20">
    <property type="match status" value="1"/>
</dbReference>
<evidence type="ECO:0000256" key="1">
    <source>
        <dbReference type="SAM" id="MobiDB-lite"/>
    </source>
</evidence>
<dbReference type="AlphaFoldDB" id="A0A254TAS7"/>
<dbReference type="Proteomes" id="UP000197535">
    <property type="component" value="Unassembled WGS sequence"/>
</dbReference>
<dbReference type="PANTHER" id="PTHR33824:SF7">
    <property type="entry name" value="POLYKETIDE CYCLASE_DEHYDRASE AND LIPID TRANSPORT SUPERFAMILY PROTEIN"/>
    <property type="match status" value="1"/>
</dbReference>
<dbReference type="InterPro" id="IPR007055">
    <property type="entry name" value="BON_dom"/>
</dbReference>
<reference evidence="3 4" key="1">
    <citation type="submission" date="2016-02" db="EMBL/GenBank/DDBJ databases">
        <authorList>
            <person name="Wen L."/>
            <person name="He K."/>
            <person name="Yang H."/>
        </authorList>
    </citation>
    <scope>NUCLEOTIDE SEQUENCE [LARGE SCALE GENOMIC DNA]</scope>
    <source>
        <strain evidence="3 4">TSA40</strain>
    </source>
</reference>
<gene>
    <name evidence="3" type="ORF">AYR66_09805</name>
</gene>